<evidence type="ECO:0000256" key="1">
    <source>
        <dbReference type="ARBA" id="ARBA00022603"/>
    </source>
</evidence>
<dbReference type="STRING" id="946362.F2TWM4"/>
<name>F2TWM4_SALR5</name>
<dbReference type="eggNOG" id="KOG1269">
    <property type="taxonomic scope" value="Eukaryota"/>
</dbReference>
<organism evidence="6">
    <name type="scientific">Salpingoeca rosetta (strain ATCC 50818 / BSB-021)</name>
    <dbReference type="NCBI Taxonomy" id="946362"/>
    <lineage>
        <taxon>Eukaryota</taxon>
        <taxon>Choanoflagellata</taxon>
        <taxon>Craspedida</taxon>
        <taxon>Salpingoecidae</taxon>
        <taxon>Salpingoeca</taxon>
    </lineage>
</organism>
<dbReference type="PANTHER" id="PTHR44068">
    <property type="entry name" value="ZGC:194242"/>
    <property type="match status" value="1"/>
</dbReference>
<dbReference type="SUPFAM" id="SSF53335">
    <property type="entry name" value="S-adenosyl-L-methionine-dependent methyltransferases"/>
    <property type="match status" value="1"/>
</dbReference>
<keyword evidence="2 5" id="KW-0808">Transferase</keyword>
<dbReference type="AlphaFoldDB" id="F2TWM4"/>
<keyword evidence="1 5" id="KW-0489">Methyltransferase</keyword>
<evidence type="ECO:0000256" key="3">
    <source>
        <dbReference type="ARBA" id="ARBA00022691"/>
    </source>
</evidence>
<keyword evidence="6" id="KW-1185">Reference proteome</keyword>
<protein>
    <submittedName>
        <fullName evidence="5">Methyltransferase type 11</fullName>
    </submittedName>
</protein>
<dbReference type="GO" id="GO:0008170">
    <property type="term" value="F:N-methyltransferase activity"/>
    <property type="evidence" value="ECO:0007669"/>
    <property type="project" value="UniProtKB-ARBA"/>
</dbReference>
<dbReference type="InterPro" id="IPR050447">
    <property type="entry name" value="Erg6_SMT_methyltransf"/>
</dbReference>
<dbReference type="OMA" id="NINASRW"/>
<dbReference type="PANTHER" id="PTHR44068:SF11">
    <property type="entry name" value="GERANYL DIPHOSPHATE 2-C-METHYLTRANSFERASE"/>
    <property type="match status" value="1"/>
</dbReference>
<sequence>MMASETKEDVLHEDVARARSYYDSDDAEAFYSTVWGGENIHIGLYQDEAESIADASHRSVETLAKKLAPLHKASHVLDMGSGYGGTARYLARTFGCRVTGLNLSEVENQRARSLNEKHGLHDRVQIVQGMFEAVELPDAHFDAVCSQDSFLHSSDRAQVVAEAARLLKPGGVFVFTDIMQADDCDPKRLQPIFERIDLSSLGSPEFYRNAAELHGLEEVAFEDNTHHLITHYSRVLSETVAKEDVLRQRISNAYLDRMKRGLDLWVNAGRDRQLVWPLFTFRKPAEQAN</sequence>
<proteinExistence type="predicted"/>
<dbReference type="Pfam" id="PF08241">
    <property type="entry name" value="Methyltransf_11"/>
    <property type="match status" value="1"/>
</dbReference>
<dbReference type="GeneID" id="16067793"/>
<dbReference type="RefSeq" id="XP_004999039.1">
    <property type="nucleotide sequence ID" value="XM_004998982.1"/>
</dbReference>
<evidence type="ECO:0000313" key="5">
    <source>
        <dbReference type="EMBL" id="EGD72470.1"/>
    </source>
</evidence>
<dbReference type="Gene3D" id="3.40.50.150">
    <property type="entry name" value="Vaccinia Virus protein VP39"/>
    <property type="match status" value="1"/>
</dbReference>
<evidence type="ECO:0000313" key="6">
    <source>
        <dbReference type="Proteomes" id="UP000007799"/>
    </source>
</evidence>
<feature type="domain" description="Methyltransferase type 11" evidence="4">
    <location>
        <begin position="77"/>
        <end position="175"/>
    </location>
</feature>
<dbReference type="KEGG" id="sre:PTSG_00494"/>
<evidence type="ECO:0000256" key="2">
    <source>
        <dbReference type="ARBA" id="ARBA00022679"/>
    </source>
</evidence>
<dbReference type="InterPro" id="IPR029063">
    <property type="entry name" value="SAM-dependent_MTases_sf"/>
</dbReference>
<accession>F2TWM4</accession>
<dbReference type="CDD" id="cd02440">
    <property type="entry name" value="AdoMet_MTases"/>
    <property type="match status" value="1"/>
</dbReference>
<dbReference type="Proteomes" id="UP000007799">
    <property type="component" value="Unassembled WGS sequence"/>
</dbReference>
<dbReference type="InParanoid" id="F2TWM4"/>
<dbReference type="GO" id="GO:0032259">
    <property type="term" value="P:methylation"/>
    <property type="evidence" value="ECO:0007669"/>
    <property type="project" value="UniProtKB-KW"/>
</dbReference>
<gene>
    <name evidence="5" type="ORF">PTSG_00494</name>
</gene>
<dbReference type="OrthoDB" id="506498at2759"/>
<evidence type="ECO:0000259" key="4">
    <source>
        <dbReference type="Pfam" id="PF08241"/>
    </source>
</evidence>
<dbReference type="GO" id="GO:0008757">
    <property type="term" value="F:S-adenosylmethionine-dependent methyltransferase activity"/>
    <property type="evidence" value="ECO:0007669"/>
    <property type="project" value="InterPro"/>
</dbReference>
<dbReference type="InterPro" id="IPR013216">
    <property type="entry name" value="Methyltransf_11"/>
</dbReference>
<dbReference type="FunFam" id="3.40.50.150:FF:000461">
    <property type="entry name" value="Sarcosine/dimethylglycine N-methyltransferase"/>
    <property type="match status" value="1"/>
</dbReference>
<reference evidence="5" key="1">
    <citation type="submission" date="2009-08" db="EMBL/GenBank/DDBJ databases">
        <title>Annotation of Salpingoeca rosetta.</title>
        <authorList>
            <consortium name="The Broad Institute Genome Sequencing Platform"/>
            <person name="Russ C."/>
            <person name="Cuomo C."/>
            <person name="Burger G."/>
            <person name="Gray M.W."/>
            <person name="Holland P.W.H."/>
            <person name="King N."/>
            <person name="Lang F.B.F."/>
            <person name="Roger A.J."/>
            <person name="Ruiz-Trillo I."/>
            <person name="Young S.K."/>
            <person name="Zeng Q."/>
            <person name="Gargeya S."/>
            <person name="Alvarado L."/>
            <person name="Berlin A."/>
            <person name="Chapman S.B."/>
            <person name="Chen Z."/>
            <person name="Freedman E."/>
            <person name="Gellesch M."/>
            <person name="Goldberg J."/>
            <person name="Griggs A."/>
            <person name="Gujja S."/>
            <person name="Heilman E."/>
            <person name="Heiman D."/>
            <person name="Howarth C."/>
            <person name="Mehta T."/>
            <person name="Neiman D."/>
            <person name="Pearson M."/>
            <person name="Roberts A."/>
            <person name="Saif S."/>
            <person name="Shea T."/>
            <person name="Shenoy N."/>
            <person name="Sisk P."/>
            <person name="Stolte C."/>
            <person name="Sykes S."/>
            <person name="White J."/>
            <person name="Yandava C."/>
            <person name="Haas B."/>
            <person name="Nusbaum C."/>
            <person name="Birren B."/>
        </authorList>
    </citation>
    <scope>NUCLEOTIDE SEQUENCE [LARGE SCALE GENOMIC DNA]</scope>
    <source>
        <strain evidence="5">ATCC 50818</strain>
    </source>
</reference>
<dbReference type="EMBL" id="GL832955">
    <property type="protein sequence ID" value="EGD72470.1"/>
    <property type="molecule type" value="Genomic_DNA"/>
</dbReference>
<keyword evidence="3" id="KW-0949">S-adenosyl-L-methionine</keyword>